<dbReference type="Proteomes" id="UP000789405">
    <property type="component" value="Unassembled WGS sequence"/>
</dbReference>
<proteinExistence type="predicted"/>
<feature type="non-terminal residue" evidence="1">
    <location>
        <position position="1"/>
    </location>
</feature>
<name>A0A9N9J303_9GLOM</name>
<evidence type="ECO:0000313" key="1">
    <source>
        <dbReference type="EMBL" id="CAG8761546.1"/>
    </source>
</evidence>
<dbReference type="SUPFAM" id="SSF52047">
    <property type="entry name" value="RNI-like"/>
    <property type="match status" value="1"/>
</dbReference>
<evidence type="ECO:0000313" key="2">
    <source>
        <dbReference type="Proteomes" id="UP000789405"/>
    </source>
</evidence>
<dbReference type="InterPro" id="IPR032675">
    <property type="entry name" value="LRR_dom_sf"/>
</dbReference>
<dbReference type="Gene3D" id="3.80.10.10">
    <property type="entry name" value="Ribonuclease Inhibitor"/>
    <property type="match status" value="1"/>
</dbReference>
<dbReference type="OrthoDB" id="2371659at2759"/>
<dbReference type="EMBL" id="CAJVPY010017350">
    <property type="protein sequence ID" value="CAG8761546.1"/>
    <property type="molecule type" value="Genomic_DNA"/>
</dbReference>
<reference evidence="1" key="1">
    <citation type="submission" date="2021-06" db="EMBL/GenBank/DDBJ databases">
        <authorList>
            <person name="Kallberg Y."/>
            <person name="Tangrot J."/>
            <person name="Rosling A."/>
        </authorList>
    </citation>
    <scope>NUCLEOTIDE SEQUENCE</scope>
    <source>
        <strain evidence="1">MA453B</strain>
    </source>
</reference>
<gene>
    <name evidence="1" type="ORF">DERYTH_LOCUS17862</name>
</gene>
<comment type="caution">
    <text evidence="1">The sequence shown here is derived from an EMBL/GenBank/DDBJ whole genome shotgun (WGS) entry which is preliminary data.</text>
</comment>
<sequence length="412" mass="48515">SINVISIFLIYLDENKRHQLTSSAYQVDLSCTHIFQKTLFNYADFLETYSSSKIQNVTSLWYQYTQDISKPSLETSTFMAIQSMLFRRCQRIKKFYISLAEDSSTFLLIPSSWFYSSELRECEFKFVVSDSQNMIVYNYINLISIMNKRIQIIRIMAYNEDIPPECREPFLNLISAQTELKELELNYFSTSSFTPLLRQEMLQTKSQSLRKLILQGIKFDKDNLTNIAPNLEILSIKCSFGNPFERELSNEVKEEFILLLSQNCPNMTTLCYITDNLIFSSTLKIFKKLCQLQIGGFAYYDLPYSNQDYLQALVRYLPSSLKVLNLLNVHDYSHENLDRFLQDFDVERVKLEVLILPFNIEFDLLPNLRKFVEKAKNLRYIELVRSENCDVEKQKDSEKEIIDLCHIEFNLM</sequence>
<dbReference type="AlphaFoldDB" id="A0A9N9J303"/>
<keyword evidence="2" id="KW-1185">Reference proteome</keyword>
<accession>A0A9N9J303</accession>
<organism evidence="1 2">
    <name type="scientific">Dentiscutata erythropus</name>
    <dbReference type="NCBI Taxonomy" id="1348616"/>
    <lineage>
        <taxon>Eukaryota</taxon>
        <taxon>Fungi</taxon>
        <taxon>Fungi incertae sedis</taxon>
        <taxon>Mucoromycota</taxon>
        <taxon>Glomeromycotina</taxon>
        <taxon>Glomeromycetes</taxon>
        <taxon>Diversisporales</taxon>
        <taxon>Gigasporaceae</taxon>
        <taxon>Dentiscutata</taxon>
    </lineage>
</organism>
<protein>
    <submittedName>
        <fullName evidence="1">27753_t:CDS:1</fullName>
    </submittedName>
</protein>